<evidence type="ECO:0000313" key="3">
    <source>
        <dbReference type="Proteomes" id="UP000693970"/>
    </source>
</evidence>
<evidence type="ECO:0000256" key="1">
    <source>
        <dbReference type="SAM" id="MobiDB-lite"/>
    </source>
</evidence>
<reference evidence="2" key="2">
    <citation type="submission" date="2021-04" db="EMBL/GenBank/DDBJ databases">
        <authorList>
            <person name="Podell S."/>
        </authorList>
    </citation>
    <scope>NUCLEOTIDE SEQUENCE</scope>
    <source>
        <strain evidence="2">Hildebrandi</strain>
    </source>
</reference>
<reference evidence="2" key="1">
    <citation type="journal article" date="2021" name="Sci. Rep.">
        <title>Diploid genomic architecture of Nitzschia inconspicua, an elite biomass production diatom.</title>
        <authorList>
            <person name="Oliver A."/>
            <person name="Podell S."/>
            <person name="Pinowska A."/>
            <person name="Traller J.C."/>
            <person name="Smith S.R."/>
            <person name="McClure R."/>
            <person name="Beliaev A."/>
            <person name="Bohutskyi P."/>
            <person name="Hill E.A."/>
            <person name="Rabines A."/>
            <person name="Zheng H."/>
            <person name="Allen L.Z."/>
            <person name="Kuo A."/>
            <person name="Grigoriev I.V."/>
            <person name="Allen A.E."/>
            <person name="Hazlebeck D."/>
            <person name="Allen E.E."/>
        </authorList>
    </citation>
    <scope>NUCLEOTIDE SEQUENCE</scope>
    <source>
        <strain evidence="2">Hildebrandi</strain>
    </source>
</reference>
<organism evidence="2 3">
    <name type="scientific">Nitzschia inconspicua</name>
    <dbReference type="NCBI Taxonomy" id="303405"/>
    <lineage>
        <taxon>Eukaryota</taxon>
        <taxon>Sar</taxon>
        <taxon>Stramenopiles</taxon>
        <taxon>Ochrophyta</taxon>
        <taxon>Bacillariophyta</taxon>
        <taxon>Bacillariophyceae</taxon>
        <taxon>Bacillariophycidae</taxon>
        <taxon>Bacillariales</taxon>
        <taxon>Bacillariaceae</taxon>
        <taxon>Nitzschia</taxon>
    </lineage>
</organism>
<protein>
    <submittedName>
        <fullName evidence="2">Uncharacterized protein</fullName>
    </submittedName>
</protein>
<gene>
    <name evidence="2" type="ORF">IV203_016889</name>
</gene>
<name>A0A9K3KQN5_9STRA</name>
<keyword evidence="3" id="KW-1185">Reference proteome</keyword>
<proteinExistence type="predicted"/>
<feature type="compositionally biased region" description="Basic residues" evidence="1">
    <location>
        <begin position="1"/>
        <end position="14"/>
    </location>
</feature>
<feature type="compositionally biased region" description="Basic and acidic residues" evidence="1">
    <location>
        <begin position="32"/>
        <end position="60"/>
    </location>
</feature>
<accession>A0A9K3KQN5</accession>
<feature type="region of interest" description="Disordered" evidence="1">
    <location>
        <begin position="1"/>
        <end position="60"/>
    </location>
</feature>
<dbReference type="EMBL" id="JAGRRH010000020">
    <property type="protein sequence ID" value="KAG7348184.1"/>
    <property type="molecule type" value="Genomic_DNA"/>
</dbReference>
<dbReference type="Proteomes" id="UP000693970">
    <property type="component" value="Unassembled WGS sequence"/>
</dbReference>
<dbReference type="OrthoDB" id="47351at2759"/>
<comment type="caution">
    <text evidence="2">The sequence shown here is derived from an EMBL/GenBank/DDBJ whole genome shotgun (WGS) entry which is preliminary data.</text>
</comment>
<dbReference type="AlphaFoldDB" id="A0A9K3KQN5"/>
<evidence type="ECO:0000313" key="2">
    <source>
        <dbReference type="EMBL" id="KAG7348184.1"/>
    </source>
</evidence>
<sequence>MTRRHHTKKKRRVRSNGNINPDEHSGGTSLEEDLRQQRIRQQERDAQKKEQQQEDTKRQAEERRLLVEEQQREQELQEIWSERVTPQKLIWKGLSAAVVKDGAVSLPISFALGHVHQSSSLWQGHERRKLINLWQSKHLLDNMAINSRAFLLYSIKYKWADRVLPDGSHSSWDLSCKHRLHSTARTFDVANLREGNLPTITSIVEGGWSLLNGYQEEIVHVQRSIPVDAMRLHESTGRVGLLRQTANVTSPDPFLLYDLNGDIKRVLCSSNFDGIPINDLCFGQDLVLFAGPRRYQGKDILPLLLPLSPQGDPRGVRELNIQNMSESDVLRLEMTCKHDPIIGFGHRNGQVSILDLRESTSVCSILHCEESGSSSTAGIPLGSVTDVSFLSSLETQKVLVRRSHGTCQLHDLRTSSINESVCPRLSSSSTLLLNMRVPFSDINPTLTARCSGVAVDPLAGQTLIAPYISTDNDGYLGVWSMNTGLMVGSRLLKVCNSLEDSVYVELCQKITPSFVASKPAGCSYLPSSFSVWAKCGAHSKREVGSKVGTLHQVSFPGHWK</sequence>